<organism evidence="3 4">
    <name type="scientific">Acrobeloides nanus</name>
    <dbReference type="NCBI Taxonomy" id="290746"/>
    <lineage>
        <taxon>Eukaryota</taxon>
        <taxon>Metazoa</taxon>
        <taxon>Ecdysozoa</taxon>
        <taxon>Nematoda</taxon>
        <taxon>Chromadorea</taxon>
        <taxon>Rhabditida</taxon>
        <taxon>Tylenchina</taxon>
        <taxon>Cephalobomorpha</taxon>
        <taxon>Cephaloboidea</taxon>
        <taxon>Cephalobidae</taxon>
        <taxon>Acrobeloides</taxon>
    </lineage>
</organism>
<evidence type="ECO:0000259" key="2">
    <source>
        <dbReference type="Pfam" id="PF08327"/>
    </source>
</evidence>
<dbReference type="InterPro" id="IPR013538">
    <property type="entry name" value="ASHA1/2-like_C"/>
</dbReference>
<dbReference type="Gene3D" id="3.30.530.20">
    <property type="match status" value="1"/>
</dbReference>
<sequence>MIKIANKELRMKWRLKKYPEGHFANVNLTLKDQNDSTDLVLKATDVPESNYEETETGFSRYYLQAIGRAFGCGMKIW</sequence>
<dbReference type="InterPro" id="IPR023393">
    <property type="entry name" value="START-like_dom_sf"/>
</dbReference>
<protein>
    <submittedName>
        <fullName evidence="4">Activator of Hsp90 ATPase homologue 1-like C-terminal domain-containing protein</fullName>
    </submittedName>
</protein>
<dbReference type="Pfam" id="PF08327">
    <property type="entry name" value="AHSA1"/>
    <property type="match status" value="1"/>
</dbReference>
<evidence type="ECO:0000313" key="4">
    <source>
        <dbReference type="WBParaSite" id="ACRNAN_scaffold14791.g18623.t1"/>
    </source>
</evidence>
<evidence type="ECO:0000256" key="1">
    <source>
        <dbReference type="ARBA" id="ARBA00006817"/>
    </source>
</evidence>
<comment type="similarity">
    <text evidence="1">Belongs to the AHA1 family.</text>
</comment>
<dbReference type="SUPFAM" id="SSF55961">
    <property type="entry name" value="Bet v1-like"/>
    <property type="match status" value="1"/>
</dbReference>
<accession>A0A914CUE4</accession>
<evidence type="ECO:0000313" key="3">
    <source>
        <dbReference type="Proteomes" id="UP000887540"/>
    </source>
</evidence>
<name>A0A914CUE4_9BILA</name>
<dbReference type="Proteomes" id="UP000887540">
    <property type="component" value="Unplaced"/>
</dbReference>
<feature type="domain" description="Activator of Hsp90 ATPase homologue 1/2-like C-terminal" evidence="2">
    <location>
        <begin position="5"/>
        <end position="66"/>
    </location>
</feature>
<proteinExistence type="inferred from homology"/>
<reference evidence="4" key="1">
    <citation type="submission" date="2022-11" db="UniProtKB">
        <authorList>
            <consortium name="WormBaseParasite"/>
        </authorList>
    </citation>
    <scope>IDENTIFICATION</scope>
</reference>
<dbReference type="AlphaFoldDB" id="A0A914CUE4"/>
<dbReference type="WBParaSite" id="ACRNAN_scaffold14791.g18623.t1">
    <property type="protein sequence ID" value="ACRNAN_scaffold14791.g18623.t1"/>
    <property type="gene ID" value="ACRNAN_scaffold14791.g18623"/>
</dbReference>
<keyword evidence="3" id="KW-1185">Reference proteome</keyword>